<dbReference type="CDD" id="cd16295">
    <property type="entry name" value="TTHA0252-CPSF-like_MBL-fold"/>
    <property type="match status" value="1"/>
</dbReference>
<name>A0A1G2P2C6_9BACT</name>
<evidence type="ECO:0000313" key="4">
    <source>
        <dbReference type="EMBL" id="OHA42496.1"/>
    </source>
</evidence>
<evidence type="ECO:0000256" key="1">
    <source>
        <dbReference type="ARBA" id="ARBA00022801"/>
    </source>
</evidence>
<dbReference type="Pfam" id="PF07521">
    <property type="entry name" value="RMMBL"/>
    <property type="match status" value="1"/>
</dbReference>
<evidence type="ECO:0000313" key="5">
    <source>
        <dbReference type="Proteomes" id="UP000177269"/>
    </source>
</evidence>
<dbReference type="SMART" id="SM00849">
    <property type="entry name" value="Lactamase_B"/>
    <property type="match status" value="1"/>
</dbReference>
<comment type="caution">
    <text evidence="4">The sequence shown here is derived from an EMBL/GenBank/DDBJ whole genome shotgun (WGS) entry which is preliminary data.</text>
</comment>
<feature type="domain" description="Beta-Casp" evidence="3">
    <location>
        <begin position="246"/>
        <end position="371"/>
    </location>
</feature>
<dbReference type="AlphaFoldDB" id="A0A1G2P2C6"/>
<dbReference type="SUPFAM" id="SSF56281">
    <property type="entry name" value="Metallo-hydrolase/oxidoreductase"/>
    <property type="match status" value="1"/>
</dbReference>
<dbReference type="EMBL" id="MHSK01000011">
    <property type="protein sequence ID" value="OHA42496.1"/>
    <property type="molecule type" value="Genomic_DNA"/>
</dbReference>
<accession>A0A1G2P2C6</accession>
<dbReference type="InterPro" id="IPR036866">
    <property type="entry name" value="RibonucZ/Hydroxyglut_hydro"/>
</dbReference>
<dbReference type="Pfam" id="PF10996">
    <property type="entry name" value="Beta-Casp"/>
    <property type="match status" value="1"/>
</dbReference>
<protein>
    <recommendedName>
        <fullName evidence="6">MBL fold hydrolase</fullName>
    </recommendedName>
</protein>
<proteinExistence type="predicted"/>
<gene>
    <name evidence="4" type="ORF">A3G52_04795</name>
</gene>
<dbReference type="InterPro" id="IPR050698">
    <property type="entry name" value="MBL"/>
</dbReference>
<keyword evidence="1" id="KW-0378">Hydrolase</keyword>
<reference evidence="4 5" key="1">
    <citation type="journal article" date="2016" name="Nat. Commun.">
        <title>Thousands of microbial genomes shed light on interconnected biogeochemical processes in an aquifer system.</title>
        <authorList>
            <person name="Anantharaman K."/>
            <person name="Brown C.T."/>
            <person name="Hug L.A."/>
            <person name="Sharon I."/>
            <person name="Castelle C.J."/>
            <person name="Probst A.J."/>
            <person name="Thomas B.C."/>
            <person name="Singh A."/>
            <person name="Wilkins M.J."/>
            <person name="Karaoz U."/>
            <person name="Brodie E.L."/>
            <person name="Williams K.H."/>
            <person name="Hubbard S.S."/>
            <person name="Banfield J.F."/>
        </authorList>
    </citation>
    <scope>NUCLEOTIDE SEQUENCE [LARGE SCALE GENOMIC DNA]</scope>
</reference>
<evidence type="ECO:0000259" key="3">
    <source>
        <dbReference type="SMART" id="SM01027"/>
    </source>
</evidence>
<dbReference type="GO" id="GO:0004521">
    <property type="term" value="F:RNA endonuclease activity"/>
    <property type="evidence" value="ECO:0007669"/>
    <property type="project" value="TreeGrafter"/>
</dbReference>
<evidence type="ECO:0000259" key="2">
    <source>
        <dbReference type="SMART" id="SM00849"/>
    </source>
</evidence>
<dbReference type="PANTHER" id="PTHR11203:SF37">
    <property type="entry name" value="INTEGRATOR COMPLEX SUBUNIT 11"/>
    <property type="match status" value="1"/>
</dbReference>
<dbReference type="InterPro" id="IPR001279">
    <property type="entry name" value="Metallo-B-lactamas"/>
</dbReference>
<feature type="domain" description="Metallo-beta-lactamase" evidence="2">
    <location>
        <begin position="14"/>
        <end position="241"/>
    </location>
</feature>
<evidence type="ECO:0008006" key="6">
    <source>
        <dbReference type="Google" id="ProtNLM"/>
    </source>
</evidence>
<dbReference type="Gene3D" id="3.40.50.10890">
    <property type="match status" value="1"/>
</dbReference>
<dbReference type="Proteomes" id="UP000177269">
    <property type="component" value="Unassembled WGS sequence"/>
</dbReference>
<dbReference type="PANTHER" id="PTHR11203">
    <property type="entry name" value="CLEAVAGE AND POLYADENYLATION SPECIFICITY FACTOR FAMILY MEMBER"/>
    <property type="match status" value="1"/>
</dbReference>
<dbReference type="Pfam" id="PF16661">
    <property type="entry name" value="Lactamase_B_6"/>
    <property type="match status" value="1"/>
</dbReference>
<organism evidence="4 5">
    <name type="scientific">Candidatus Taylorbacteria bacterium RIFCSPLOWO2_12_FULL_43_20</name>
    <dbReference type="NCBI Taxonomy" id="1802332"/>
    <lineage>
        <taxon>Bacteria</taxon>
        <taxon>Candidatus Tayloriibacteriota</taxon>
    </lineage>
</organism>
<dbReference type="InterPro" id="IPR022712">
    <property type="entry name" value="Beta_Casp"/>
</dbReference>
<dbReference type="GO" id="GO:0016787">
    <property type="term" value="F:hydrolase activity"/>
    <property type="evidence" value="ECO:0007669"/>
    <property type="project" value="UniProtKB-KW"/>
</dbReference>
<sequence length="458" mass="51214">MPSLTFWGGVGSVTGANFLFQCDKKNILVDCGLIQGGDYAEQENEKPFSYDPSLVDVLFVTHAHIDHIGRVPKLVKEGFRGVIYSTLETRELAKVMLADAFRILRAEALKKGKKTFYDESDINDAFGLWRDIPYHTDESISDNIKFKLLDAGHILGSSMVEITFRHVRENGWKKIVFCGDLGNSPSLLLRETEKVTGANYMVMDSVYGDRNHEPPEERKTRLIDIINDTVERGGALIIPAFSLERTQDILYEINNMVEGGQIKSIPVFLDSPLAIKVTEIYKKSIANFNGKVNNEIKAGDDIFDFPKLKFTMRRDDSVAIDDVPNPKIVIAGSGMSAGGRVIYHEQRHLSDPKSTILLVGYQVAGSFGRKILEGEKKVLINGKEIDVRAKIVSINGYSAHMDSDHLLEFVGEAAESLEKVFVVMGEPKSSLFLAQRIRDYIGVNAIFPERGKPYILNY</sequence>
<dbReference type="Gene3D" id="3.60.15.10">
    <property type="entry name" value="Ribonuclease Z/Hydroxyacylglutathione hydrolase-like"/>
    <property type="match status" value="1"/>
</dbReference>
<dbReference type="SMART" id="SM01027">
    <property type="entry name" value="Beta-Casp"/>
    <property type="match status" value="1"/>
</dbReference>
<dbReference type="InterPro" id="IPR011108">
    <property type="entry name" value="RMMBL"/>
</dbReference>